<feature type="signal peptide" evidence="2">
    <location>
        <begin position="1"/>
        <end position="34"/>
    </location>
</feature>
<dbReference type="RefSeq" id="WP_092799714.1">
    <property type="nucleotide sequence ID" value="NZ_FMUH01000001.1"/>
</dbReference>
<evidence type="ECO:0000256" key="2">
    <source>
        <dbReference type="SAM" id="SignalP"/>
    </source>
</evidence>
<evidence type="ECO:0008006" key="5">
    <source>
        <dbReference type="Google" id="ProtNLM"/>
    </source>
</evidence>
<dbReference type="Proteomes" id="UP000198981">
    <property type="component" value="Unassembled WGS sequence"/>
</dbReference>
<evidence type="ECO:0000313" key="3">
    <source>
        <dbReference type="EMBL" id="SCX39691.1"/>
    </source>
</evidence>
<dbReference type="AlphaFoldDB" id="A0A1G4XET9"/>
<feature type="region of interest" description="Disordered" evidence="1">
    <location>
        <begin position="56"/>
        <end position="84"/>
    </location>
</feature>
<organism evidence="3 4">
    <name type="scientific">Klenkia marina</name>
    <dbReference type="NCBI Taxonomy" id="1960309"/>
    <lineage>
        <taxon>Bacteria</taxon>
        <taxon>Bacillati</taxon>
        <taxon>Actinomycetota</taxon>
        <taxon>Actinomycetes</taxon>
        <taxon>Geodermatophilales</taxon>
        <taxon>Geodermatophilaceae</taxon>
        <taxon>Klenkia</taxon>
    </lineage>
</organism>
<feature type="chain" id="PRO_5038478603" description="LPXTG-motif cell wall anchor domain-containing protein" evidence="2">
    <location>
        <begin position="35"/>
        <end position="282"/>
    </location>
</feature>
<protein>
    <recommendedName>
        <fullName evidence="5">LPXTG-motif cell wall anchor domain-containing protein</fullName>
    </recommendedName>
</protein>
<feature type="compositionally biased region" description="Low complexity" evidence="1">
    <location>
        <begin position="62"/>
        <end position="78"/>
    </location>
</feature>
<dbReference type="STRING" id="1960309.SAMN03159343_0745"/>
<dbReference type="OrthoDB" id="5195951at2"/>
<dbReference type="EMBL" id="FMUH01000001">
    <property type="protein sequence ID" value="SCX39691.1"/>
    <property type="molecule type" value="Genomic_DNA"/>
</dbReference>
<proteinExistence type="predicted"/>
<feature type="region of interest" description="Disordered" evidence="1">
    <location>
        <begin position="203"/>
        <end position="228"/>
    </location>
</feature>
<gene>
    <name evidence="3" type="ORF">SAMN03159343_0745</name>
</gene>
<keyword evidence="4" id="KW-1185">Reference proteome</keyword>
<evidence type="ECO:0000256" key="1">
    <source>
        <dbReference type="SAM" id="MobiDB-lite"/>
    </source>
</evidence>
<name>A0A1G4XET9_9ACTN</name>
<evidence type="ECO:0000313" key="4">
    <source>
        <dbReference type="Proteomes" id="UP000198981"/>
    </source>
</evidence>
<sequence length="282" mass="27215">MPLPHLTRHAGLRLLATGAIAAVAVVGTPAIASAQDNPLVDVPVVGGLLAPAQQTPVVPGTSGLPSLPGLPSSGADLPGAGGLPNPADSISAGAACVQGLVTGIQVTVTGIADGLRDALIGLLGGGGTSVPVVDGTASTTLPMTPEELAGLLDLSPERLAQLLADGQQSLETTVEVVIGGVAQTVGVVVDFVKCLASLIPAPAATTPPATTPAPQPAAPTTTAPVTTQAPQTQAVAYPGYAPTGGQPSDDDQGVEGLAALGLLGVATGGGALWLRARRGVAG</sequence>
<feature type="compositionally biased region" description="Low complexity" evidence="1">
    <location>
        <begin position="218"/>
        <end position="228"/>
    </location>
</feature>
<accession>A0A1G4XET9</accession>
<reference evidence="4" key="1">
    <citation type="submission" date="2016-10" db="EMBL/GenBank/DDBJ databases">
        <authorList>
            <person name="Varghese N."/>
            <person name="Submissions S."/>
        </authorList>
    </citation>
    <scope>NUCLEOTIDE SEQUENCE [LARGE SCALE GENOMIC DNA]</scope>
    <source>
        <strain evidence="4">DSM 45722</strain>
    </source>
</reference>
<keyword evidence="2" id="KW-0732">Signal</keyword>